<feature type="transmembrane region" description="Helical" evidence="6">
    <location>
        <begin position="135"/>
        <end position="162"/>
    </location>
</feature>
<feature type="transmembrane region" description="Helical" evidence="6">
    <location>
        <begin position="169"/>
        <end position="190"/>
    </location>
</feature>
<protein>
    <recommendedName>
        <fullName evidence="6">Probable membrane transporter protein</fullName>
    </recommendedName>
</protein>
<organism evidence="7 8">
    <name type="scientific">Brumicola blandensis</name>
    <dbReference type="NCBI Taxonomy" id="3075611"/>
    <lineage>
        <taxon>Bacteria</taxon>
        <taxon>Pseudomonadati</taxon>
        <taxon>Pseudomonadota</taxon>
        <taxon>Gammaproteobacteria</taxon>
        <taxon>Alteromonadales</taxon>
        <taxon>Alteromonadaceae</taxon>
        <taxon>Brumicola</taxon>
    </lineage>
</organism>
<keyword evidence="5 6" id="KW-0472">Membrane</keyword>
<dbReference type="AlphaFoldDB" id="A0AAW8QYI7"/>
<dbReference type="Pfam" id="PF01925">
    <property type="entry name" value="TauE"/>
    <property type="match status" value="1"/>
</dbReference>
<dbReference type="EMBL" id="JAVRIE010000001">
    <property type="protein sequence ID" value="MDT0581047.1"/>
    <property type="molecule type" value="Genomic_DNA"/>
</dbReference>
<keyword evidence="3 6" id="KW-0812">Transmembrane</keyword>
<evidence type="ECO:0000256" key="3">
    <source>
        <dbReference type="ARBA" id="ARBA00022692"/>
    </source>
</evidence>
<comment type="subcellular location">
    <subcellularLocation>
        <location evidence="6">Cell membrane</location>
        <topology evidence="6">Multi-pass membrane protein</topology>
    </subcellularLocation>
    <subcellularLocation>
        <location evidence="1">Membrane</location>
        <topology evidence="1">Multi-pass membrane protein</topology>
    </subcellularLocation>
</comment>
<feature type="transmembrane region" description="Helical" evidence="6">
    <location>
        <begin position="234"/>
        <end position="250"/>
    </location>
</feature>
<feature type="transmembrane region" description="Helical" evidence="6">
    <location>
        <begin position="202"/>
        <end position="222"/>
    </location>
</feature>
<evidence type="ECO:0000256" key="4">
    <source>
        <dbReference type="ARBA" id="ARBA00022989"/>
    </source>
</evidence>
<gene>
    <name evidence="7" type="ORF">RM544_00695</name>
</gene>
<keyword evidence="8" id="KW-1185">Reference proteome</keyword>
<name>A0AAW8QYI7_9ALTE</name>
<proteinExistence type="inferred from homology"/>
<keyword evidence="6" id="KW-1003">Cell membrane</keyword>
<dbReference type="Proteomes" id="UP001249020">
    <property type="component" value="Unassembled WGS sequence"/>
</dbReference>
<feature type="transmembrane region" description="Helical" evidence="6">
    <location>
        <begin position="42"/>
        <end position="64"/>
    </location>
</feature>
<dbReference type="InterPro" id="IPR002781">
    <property type="entry name" value="TM_pro_TauE-like"/>
</dbReference>
<sequence length="251" mass="26492">MFDISVWVGAICMGLSLGLLGSGGSILTVPLLVYLAHEPQKIAIAESLLIVGIVALVGSINHILKRKVAFRSVLAFGLPSMASALLGAYASHWVSGQVQLLTFAVIMLAASVFMLKPVSNNQEQQTTRQTLSLLLAGLFVGALAGFVGVGGGFLIVPALLLFANTPMKAAVATSLVIIAMQSFAGFSQYAFEFAKTNTSLNWPLIALVSTFAVAGSFVGMFAAERLPQQHLKKLFGIALIPLSTFIFISNF</sequence>
<feature type="transmembrane region" description="Helical" evidence="6">
    <location>
        <begin position="6"/>
        <end position="35"/>
    </location>
</feature>
<evidence type="ECO:0000256" key="1">
    <source>
        <dbReference type="ARBA" id="ARBA00004141"/>
    </source>
</evidence>
<comment type="similarity">
    <text evidence="2 6">Belongs to the 4-toluene sulfonate uptake permease (TSUP) (TC 2.A.102) family.</text>
</comment>
<dbReference type="GO" id="GO:0005886">
    <property type="term" value="C:plasma membrane"/>
    <property type="evidence" value="ECO:0007669"/>
    <property type="project" value="UniProtKB-SubCell"/>
</dbReference>
<keyword evidence="4 6" id="KW-1133">Transmembrane helix</keyword>
<feature type="transmembrane region" description="Helical" evidence="6">
    <location>
        <begin position="98"/>
        <end position="115"/>
    </location>
</feature>
<dbReference type="InterPro" id="IPR051598">
    <property type="entry name" value="TSUP/Inactive_protease-like"/>
</dbReference>
<evidence type="ECO:0000313" key="8">
    <source>
        <dbReference type="Proteomes" id="UP001249020"/>
    </source>
</evidence>
<evidence type="ECO:0000256" key="5">
    <source>
        <dbReference type="ARBA" id="ARBA00023136"/>
    </source>
</evidence>
<dbReference type="PANTHER" id="PTHR43701">
    <property type="entry name" value="MEMBRANE TRANSPORTER PROTEIN MJ0441-RELATED"/>
    <property type="match status" value="1"/>
</dbReference>
<accession>A0AAW8QYI7</accession>
<comment type="caution">
    <text evidence="7">The sequence shown here is derived from an EMBL/GenBank/DDBJ whole genome shotgun (WGS) entry which is preliminary data.</text>
</comment>
<feature type="transmembrane region" description="Helical" evidence="6">
    <location>
        <begin position="70"/>
        <end position="91"/>
    </location>
</feature>
<evidence type="ECO:0000256" key="2">
    <source>
        <dbReference type="ARBA" id="ARBA00009142"/>
    </source>
</evidence>
<evidence type="ECO:0000313" key="7">
    <source>
        <dbReference type="EMBL" id="MDT0581047.1"/>
    </source>
</evidence>
<evidence type="ECO:0000256" key="6">
    <source>
        <dbReference type="RuleBase" id="RU363041"/>
    </source>
</evidence>
<reference evidence="7 8" key="1">
    <citation type="submission" date="2023-09" db="EMBL/GenBank/DDBJ databases">
        <authorList>
            <person name="Rey-Velasco X."/>
        </authorList>
    </citation>
    <scope>NUCLEOTIDE SEQUENCE [LARGE SCALE GENOMIC DNA]</scope>
    <source>
        <strain evidence="7 8">W409</strain>
    </source>
</reference>
<dbReference type="PANTHER" id="PTHR43701:SF2">
    <property type="entry name" value="MEMBRANE TRANSPORTER PROTEIN YJNA-RELATED"/>
    <property type="match status" value="1"/>
</dbReference>
<dbReference type="RefSeq" id="WP_311359862.1">
    <property type="nucleotide sequence ID" value="NZ_JAVRIE010000001.1"/>
</dbReference>